<sequence>MITLLTSSNEGLVKASLFLLQEVVDGLKMSLFDILASGFFSLLPQTFYEHEIHLFNRHYLYLMDVVIHFFLCSHPGVARIICEEIHVSTSTFRQTFIDKFFHPIEPFLDSLCRNRHDIANSNWDGNFSILLQVIIKFSPFLEEMTLFVLSSSIAVTYTDLLDFHKIHFRTVLHLQSVMEAVRGWKNESLAVQKRGSQILTKLCEAGLLEEIELHLLIRRSDRHARRLVFLGAQLIQHFGSDGVTEPLSVCKPSSVLVNVGRGTAISEAAVYSALNKGFIRHAILDVFEEEPLPPTSALLKLNPSLATLTPHVSGNPQSADFMDSLLNFNIPEFVRGMEKEAEGGMWEWDFRFFVNGEDGTLGKHIKQRLSSVEVFCKRQIDDLHFCLIWLTRWG</sequence>
<reference evidence="4 5" key="1">
    <citation type="journal article" date="2022" name="bioRxiv">
        <title>Genomics of Preaxostyla Flagellates Illuminates Evolutionary Transitions and the Path Towards Mitochondrial Loss.</title>
        <authorList>
            <person name="Novak L.V.F."/>
            <person name="Treitli S.C."/>
            <person name="Pyrih J."/>
            <person name="Halakuc P."/>
            <person name="Pipaliya S.V."/>
            <person name="Vacek V."/>
            <person name="Brzon O."/>
            <person name="Soukal P."/>
            <person name="Eme L."/>
            <person name="Dacks J.B."/>
            <person name="Karnkowska A."/>
            <person name="Elias M."/>
            <person name="Hampl V."/>
        </authorList>
    </citation>
    <scope>NUCLEOTIDE SEQUENCE [LARGE SCALE GENOMIC DNA]</scope>
    <source>
        <strain evidence="4">NAU3</strain>
        <tissue evidence="4">Gut</tissue>
    </source>
</reference>
<organism evidence="4 5">
    <name type="scientific">Blattamonas nauphoetae</name>
    <dbReference type="NCBI Taxonomy" id="2049346"/>
    <lineage>
        <taxon>Eukaryota</taxon>
        <taxon>Metamonada</taxon>
        <taxon>Preaxostyla</taxon>
        <taxon>Oxymonadida</taxon>
        <taxon>Blattamonas</taxon>
    </lineage>
</organism>
<dbReference type="InterPro" id="IPR006140">
    <property type="entry name" value="D-isomer_DH_NAD-bd"/>
</dbReference>
<proteinExistence type="predicted"/>
<evidence type="ECO:0000259" key="3">
    <source>
        <dbReference type="Pfam" id="PF02826"/>
    </source>
</evidence>
<dbReference type="Pfam" id="PF02826">
    <property type="entry name" value="2-Hacid_dh_C"/>
    <property type="match status" value="1"/>
</dbReference>
<keyword evidence="5" id="KW-1185">Reference proteome</keyword>
<feature type="domain" description="D-isomer specific 2-hydroxyacid dehydrogenase NAD-binding" evidence="3">
    <location>
        <begin position="246"/>
        <end position="313"/>
    </location>
</feature>
<dbReference type="InterPro" id="IPR036291">
    <property type="entry name" value="NAD(P)-bd_dom_sf"/>
</dbReference>
<evidence type="ECO:0000313" key="4">
    <source>
        <dbReference type="EMBL" id="KAK2942934.1"/>
    </source>
</evidence>
<name>A0ABQ9WTW0_9EUKA</name>
<dbReference type="SUPFAM" id="SSF51735">
    <property type="entry name" value="NAD(P)-binding Rossmann-fold domains"/>
    <property type="match status" value="1"/>
</dbReference>
<evidence type="ECO:0000256" key="2">
    <source>
        <dbReference type="ARBA" id="ARBA00023027"/>
    </source>
</evidence>
<accession>A0ABQ9WTW0</accession>
<keyword evidence="1" id="KW-0560">Oxidoreductase</keyword>
<dbReference type="EMBL" id="JARBJD010000373">
    <property type="protein sequence ID" value="KAK2942934.1"/>
    <property type="molecule type" value="Genomic_DNA"/>
</dbReference>
<dbReference type="Gene3D" id="3.40.50.720">
    <property type="entry name" value="NAD(P)-binding Rossmann-like Domain"/>
    <property type="match status" value="2"/>
</dbReference>
<dbReference type="PANTHER" id="PTHR43333:SF1">
    <property type="entry name" value="D-ISOMER SPECIFIC 2-HYDROXYACID DEHYDROGENASE NAD-BINDING DOMAIN-CONTAINING PROTEIN"/>
    <property type="match status" value="1"/>
</dbReference>
<dbReference type="PANTHER" id="PTHR43333">
    <property type="entry name" value="2-HACID_DH_C DOMAIN-CONTAINING PROTEIN"/>
    <property type="match status" value="1"/>
</dbReference>
<gene>
    <name evidence="4" type="ORF">BLNAU_22145</name>
</gene>
<protein>
    <submittedName>
        <fullName evidence="4">D-isomer specific 2-hydroxyacid dehydrogenase, NAD binding domain containing protein</fullName>
    </submittedName>
</protein>
<keyword evidence="2" id="KW-0520">NAD</keyword>
<comment type="caution">
    <text evidence="4">The sequence shown here is derived from an EMBL/GenBank/DDBJ whole genome shotgun (WGS) entry which is preliminary data.</text>
</comment>
<evidence type="ECO:0000313" key="5">
    <source>
        <dbReference type="Proteomes" id="UP001281761"/>
    </source>
</evidence>
<dbReference type="Proteomes" id="UP001281761">
    <property type="component" value="Unassembled WGS sequence"/>
</dbReference>
<evidence type="ECO:0000256" key="1">
    <source>
        <dbReference type="ARBA" id="ARBA00023002"/>
    </source>
</evidence>